<reference evidence="3" key="1">
    <citation type="submission" date="2022-11" db="UniProtKB">
        <authorList>
            <consortium name="WormBaseParasite"/>
        </authorList>
    </citation>
    <scope>IDENTIFICATION</scope>
</reference>
<feature type="compositionally biased region" description="Low complexity" evidence="1">
    <location>
        <begin position="27"/>
        <end position="36"/>
    </location>
</feature>
<organism evidence="2 3">
    <name type="scientific">Setaria digitata</name>
    <dbReference type="NCBI Taxonomy" id="48799"/>
    <lineage>
        <taxon>Eukaryota</taxon>
        <taxon>Metazoa</taxon>
        <taxon>Ecdysozoa</taxon>
        <taxon>Nematoda</taxon>
        <taxon>Chromadorea</taxon>
        <taxon>Rhabditida</taxon>
        <taxon>Spirurina</taxon>
        <taxon>Spiruromorpha</taxon>
        <taxon>Filarioidea</taxon>
        <taxon>Setariidae</taxon>
        <taxon>Setaria</taxon>
    </lineage>
</organism>
<evidence type="ECO:0000256" key="1">
    <source>
        <dbReference type="SAM" id="MobiDB-lite"/>
    </source>
</evidence>
<protein>
    <submittedName>
        <fullName evidence="3">BRX domain-containing protein</fullName>
    </submittedName>
</protein>
<feature type="region of interest" description="Disordered" evidence="1">
    <location>
        <begin position="1"/>
        <end position="42"/>
    </location>
</feature>
<evidence type="ECO:0000313" key="2">
    <source>
        <dbReference type="Proteomes" id="UP000887581"/>
    </source>
</evidence>
<dbReference type="AlphaFoldDB" id="A0A915Q501"/>
<evidence type="ECO:0000313" key="3">
    <source>
        <dbReference type="WBParaSite" id="sdigi.contig59.g3210.t1"/>
    </source>
</evidence>
<proteinExistence type="predicted"/>
<sequence length="72" mass="8453">MVKDRNGHGRYLQSRTNGSFVDRRNNDSYNDNYGNNATEHNGSNEWEEWMRNQPISVLRLDRTERLVLKIGG</sequence>
<dbReference type="Proteomes" id="UP000887581">
    <property type="component" value="Unplaced"/>
</dbReference>
<dbReference type="WBParaSite" id="sdigi.contig59.g3210.t1">
    <property type="protein sequence ID" value="sdigi.contig59.g3210.t1"/>
    <property type="gene ID" value="sdigi.contig59.g3210"/>
</dbReference>
<keyword evidence="2" id="KW-1185">Reference proteome</keyword>
<name>A0A915Q501_9BILA</name>
<accession>A0A915Q501</accession>